<name>A0A0P6X9D4_9CHLR</name>
<evidence type="ECO:0000256" key="1">
    <source>
        <dbReference type="SAM" id="MobiDB-lite"/>
    </source>
</evidence>
<proteinExistence type="predicted"/>
<accession>A0A0P6X9D4</accession>
<reference evidence="2 3" key="1">
    <citation type="submission" date="2015-07" db="EMBL/GenBank/DDBJ databases">
        <title>Genome sequence of Ornatilinea apprima DSM 23815.</title>
        <authorList>
            <person name="Hemp J."/>
            <person name="Ward L.M."/>
            <person name="Pace L.A."/>
            <person name="Fischer W.W."/>
        </authorList>
    </citation>
    <scope>NUCLEOTIDE SEQUENCE [LARGE SCALE GENOMIC DNA]</scope>
    <source>
        <strain evidence="2 3">P3M-1</strain>
    </source>
</reference>
<dbReference type="EMBL" id="LGCL01000024">
    <property type="protein sequence ID" value="KPL76859.1"/>
    <property type="molecule type" value="Genomic_DNA"/>
</dbReference>
<dbReference type="Proteomes" id="UP000050417">
    <property type="component" value="Unassembled WGS sequence"/>
</dbReference>
<dbReference type="RefSeq" id="WP_075062794.1">
    <property type="nucleotide sequence ID" value="NZ_LGCL01000024.1"/>
</dbReference>
<protein>
    <recommendedName>
        <fullName evidence="4">N-acetyltransferase domain-containing protein</fullName>
    </recommendedName>
</protein>
<comment type="caution">
    <text evidence="2">The sequence shown here is derived from an EMBL/GenBank/DDBJ whole genome shotgun (WGS) entry which is preliminary data.</text>
</comment>
<gene>
    <name evidence="2" type="ORF">ADN00_09655</name>
</gene>
<dbReference type="AlphaFoldDB" id="A0A0P6X9D4"/>
<sequence>MNLTIHSLSTESDFFRARNFLREVFLANERLEHSWTVARLDYWRWHFIATCQFTRPFDQVMVGWQTATGELAAVMHAFGFGEIRAHIHPRYRSAALEDEMFSYAEQHYSTTPMRLKTGSESSSRYSPMTLCGSRSSPRADSANTLAGITITGAI</sequence>
<feature type="region of interest" description="Disordered" evidence="1">
    <location>
        <begin position="114"/>
        <end position="137"/>
    </location>
</feature>
<evidence type="ECO:0008006" key="4">
    <source>
        <dbReference type="Google" id="ProtNLM"/>
    </source>
</evidence>
<keyword evidence="3" id="KW-1185">Reference proteome</keyword>
<organism evidence="2 3">
    <name type="scientific">Ornatilinea apprima</name>
    <dbReference type="NCBI Taxonomy" id="1134406"/>
    <lineage>
        <taxon>Bacteria</taxon>
        <taxon>Bacillati</taxon>
        <taxon>Chloroflexota</taxon>
        <taxon>Anaerolineae</taxon>
        <taxon>Anaerolineales</taxon>
        <taxon>Anaerolineaceae</taxon>
        <taxon>Ornatilinea</taxon>
    </lineage>
</organism>
<dbReference type="STRING" id="1134406.ADN00_09655"/>
<evidence type="ECO:0000313" key="2">
    <source>
        <dbReference type="EMBL" id="KPL76859.1"/>
    </source>
</evidence>
<evidence type="ECO:0000313" key="3">
    <source>
        <dbReference type="Proteomes" id="UP000050417"/>
    </source>
</evidence>